<gene>
    <name evidence="2" type="ORF">S7711_11131</name>
</gene>
<accession>A0A084AGQ6</accession>
<feature type="region of interest" description="Disordered" evidence="1">
    <location>
        <begin position="1"/>
        <end position="25"/>
    </location>
</feature>
<reference evidence="2 3" key="1">
    <citation type="journal article" date="2014" name="BMC Genomics">
        <title>Comparative genome sequencing reveals chemotype-specific gene clusters in the toxigenic black mold Stachybotrys.</title>
        <authorList>
            <person name="Semeiks J."/>
            <person name="Borek D."/>
            <person name="Otwinowski Z."/>
            <person name="Grishin N.V."/>
        </authorList>
    </citation>
    <scope>NUCLEOTIDE SEQUENCE [LARGE SCALE GENOMIC DNA]</scope>
    <source>
        <strain evidence="3">CBS 109288 / IBT 7711</strain>
    </source>
</reference>
<sequence length="294" mass="31669">MAALPGSESRLLLARPKPRSTETVPAMARRYPGCPRRKRKRLLAASHPHPHGTQHANFDGRHIQLALVLPVQHRQHIQHARLVLGPCGLPDGGGSRHQHEKLCAQVARAIRVLPTAILIWPPALRAVSRFHHHRLFHGHSLQYLPMRWATFLAIASAAVAAHAASFPARQLQELSQLRQQPLIATSISPPSSRPSVNTTRGSVIAPETVPVDNWSVNAATCHDLSVLCGVKAENTATTPSCVCVVNASNNNAVAGTNDTSSQPAEVTAAGAIPQQFQSSMAGLLGFFIMCLVML</sequence>
<dbReference type="Proteomes" id="UP000028045">
    <property type="component" value="Unassembled WGS sequence"/>
</dbReference>
<dbReference type="EMBL" id="KL648736">
    <property type="protein sequence ID" value="KEY64485.1"/>
    <property type="molecule type" value="Genomic_DNA"/>
</dbReference>
<organism evidence="2 3">
    <name type="scientific">Stachybotrys chartarum (strain CBS 109288 / IBT 7711)</name>
    <name type="common">Toxic black mold</name>
    <name type="synonym">Stilbospora chartarum</name>
    <dbReference type="NCBI Taxonomy" id="1280523"/>
    <lineage>
        <taxon>Eukaryota</taxon>
        <taxon>Fungi</taxon>
        <taxon>Dikarya</taxon>
        <taxon>Ascomycota</taxon>
        <taxon>Pezizomycotina</taxon>
        <taxon>Sordariomycetes</taxon>
        <taxon>Hypocreomycetidae</taxon>
        <taxon>Hypocreales</taxon>
        <taxon>Stachybotryaceae</taxon>
        <taxon>Stachybotrys</taxon>
    </lineage>
</organism>
<protein>
    <submittedName>
        <fullName evidence="2">Uncharacterized protein</fullName>
    </submittedName>
</protein>
<dbReference type="HOGENOM" id="CLU_947227_0_0_1"/>
<proteinExistence type="predicted"/>
<evidence type="ECO:0000256" key="1">
    <source>
        <dbReference type="SAM" id="MobiDB-lite"/>
    </source>
</evidence>
<keyword evidence="3" id="KW-1185">Reference proteome</keyword>
<dbReference type="AlphaFoldDB" id="A0A084AGQ6"/>
<dbReference type="OrthoDB" id="4906367at2759"/>
<name>A0A084AGQ6_STACB</name>
<evidence type="ECO:0000313" key="2">
    <source>
        <dbReference type="EMBL" id="KEY64485.1"/>
    </source>
</evidence>
<evidence type="ECO:0000313" key="3">
    <source>
        <dbReference type="Proteomes" id="UP000028045"/>
    </source>
</evidence>